<dbReference type="Gene3D" id="3.40.710.10">
    <property type="entry name" value="DD-peptidase/beta-lactamase superfamily"/>
    <property type="match status" value="1"/>
</dbReference>
<comment type="caution">
    <text evidence="14">The sequence shown here is derived from an EMBL/GenBank/DDBJ whole genome shotgun (WGS) entry which is preliminary data.</text>
</comment>
<evidence type="ECO:0000256" key="10">
    <source>
        <dbReference type="ARBA" id="ARBA00022984"/>
    </source>
</evidence>
<keyword evidence="5 14" id="KW-0121">Carboxypeptidase</keyword>
<evidence type="ECO:0000256" key="6">
    <source>
        <dbReference type="ARBA" id="ARBA00022670"/>
    </source>
</evidence>
<dbReference type="SUPFAM" id="SSF56601">
    <property type="entry name" value="beta-lactamase/transpeptidase-like"/>
    <property type="match status" value="1"/>
</dbReference>
<evidence type="ECO:0000256" key="4">
    <source>
        <dbReference type="ARBA" id="ARBA00012448"/>
    </source>
</evidence>
<dbReference type="InterPro" id="IPR018044">
    <property type="entry name" value="Peptidase_S11"/>
</dbReference>
<dbReference type="AlphaFoldDB" id="A0A644X7F8"/>
<dbReference type="SUPFAM" id="SSF69189">
    <property type="entry name" value="Penicillin-binding protein associated domain"/>
    <property type="match status" value="1"/>
</dbReference>
<dbReference type="GO" id="GO:0008360">
    <property type="term" value="P:regulation of cell shape"/>
    <property type="evidence" value="ECO:0007669"/>
    <property type="project" value="UniProtKB-KW"/>
</dbReference>
<dbReference type="InterPro" id="IPR012338">
    <property type="entry name" value="Beta-lactam/transpept-like"/>
</dbReference>
<evidence type="ECO:0000313" key="14">
    <source>
        <dbReference type="EMBL" id="MPM12095.1"/>
    </source>
</evidence>
<keyword evidence="6" id="KW-0645">Protease</keyword>
<comment type="catalytic activity">
    <reaction evidence="12">
        <text>Preferential cleavage: (Ac)2-L-Lys-D-Ala-|-D-Ala. Also transpeptidation of peptidyl-alanyl moieties that are N-acyl substituents of D-alanine.</text>
        <dbReference type="EC" id="3.4.16.4"/>
    </reaction>
</comment>
<accession>A0A644X7F8</accession>
<dbReference type="Gene3D" id="2.60.410.10">
    <property type="entry name" value="D-Ala-D-Ala carboxypeptidase, C-terminal domain"/>
    <property type="match status" value="1"/>
</dbReference>
<dbReference type="GO" id="GO:0006508">
    <property type="term" value="P:proteolysis"/>
    <property type="evidence" value="ECO:0007669"/>
    <property type="project" value="UniProtKB-KW"/>
</dbReference>
<dbReference type="InterPro" id="IPR001967">
    <property type="entry name" value="Peptidase_S11_N"/>
</dbReference>
<feature type="domain" description="Peptidase S11 D-Ala-D-Ala carboxypeptidase A C-terminal" evidence="13">
    <location>
        <begin position="284"/>
        <end position="375"/>
    </location>
</feature>
<dbReference type="GO" id="GO:0071555">
    <property type="term" value="P:cell wall organization"/>
    <property type="evidence" value="ECO:0007669"/>
    <property type="project" value="UniProtKB-KW"/>
</dbReference>
<evidence type="ECO:0000256" key="2">
    <source>
        <dbReference type="ARBA" id="ARBA00004752"/>
    </source>
</evidence>
<keyword evidence="8 14" id="KW-0378">Hydrolase</keyword>
<dbReference type="UniPathway" id="UPA00219"/>
<sequence length="402" mass="43540">MAKGVLPVNLLKKILIPIMAVFMVFQTPLSVCADEIKAPDVKALGAVLIDAESGRVLWEKNANEPLANASTTKIMTCALALESGMLDDKVTVSANASSQPKVRMGLSSGEEIKLKDLLYALMLQSSNDAAVAVAEHIGGSVEAFCEMMNKKSAELGAANTNFETPNGLDGENHYSTAYDMALITRYALGVEGFRDIIGTKQISVQSNRCTYTIVNKNRLLSEYEGAIGVKTGFTGKAGNCFVGAAERDGMTLISVVLGSGWGSVGKNRKWIDTKNILNYGFQNYMYYDVCIQGDYVDTIPVKNSYGGSIRVCIADNISLPLRQSEREALYAEVKLPDKVEAPVKEGDEVGRILFKIDSDTVIAQSPLISCSAVNRKDVKTTAKMLIKYWINPMKSGILKNNG</sequence>
<evidence type="ECO:0000256" key="5">
    <source>
        <dbReference type="ARBA" id="ARBA00022645"/>
    </source>
</evidence>
<dbReference type="PANTHER" id="PTHR21581:SF33">
    <property type="entry name" value="D-ALANYL-D-ALANINE CARBOXYPEPTIDASE DACB"/>
    <property type="match status" value="1"/>
</dbReference>
<evidence type="ECO:0000256" key="11">
    <source>
        <dbReference type="ARBA" id="ARBA00023316"/>
    </source>
</evidence>
<comment type="pathway">
    <text evidence="2">Cell wall biogenesis; peptidoglycan biosynthesis.</text>
</comment>
<dbReference type="Pfam" id="PF00768">
    <property type="entry name" value="Peptidase_S11"/>
    <property type="match status" value="1"/>
</dbReference>
<name>A0A644X7F8_9ZZZZ</name>
<keyword evidence="11" id="KW-0961">Cell wall biogenesis/degradation</keyword>
<evidence type="ECO:0000256" key="8">
    <source>
        <dbReference type="ARBA" id="ARBA00022801"/>
    </source>
</evidence>
<dbReference type="EMBL" id="VSSQ01001921">
    <property type="protein sequence ID" value="MPM12095.1"/>
    <property type="molecule type" value="Genomic_DNA"/>
</dbReference>
<dbReference type="InterPro" id="IPR015956">
    <property type="entry name" value="Peniciliin-bd_prot_C_sf"/>
</dbReference>
<dbReference type="InterPro" id="IPR012907">
    <property type="entry name" value="Peptidase_S11_C"/>
</dbReference>
<comment type="similarity">
    <text evidence="3">Belongs to the peptidase S11 family.</text>
</comment>
<dbReference type="SMART" id="SM00936">
    <property type="entry name" value="PBP5_C"/>
    <property type="match status" value="1"/>
</dbReference>
<dbReference type="GO" id="GO:0009002">
    <property type="term" value="F:serine-type D-Ala-D-Ala carboxypeptidase activity"/>
    <property type="evidence" value="ECO:0007669"/>
    <property type="project" value="UniProtKB-EC"/>
</dbReference>
<evidence type="ECO:0000259" key="13">
    <source>
        <dbReference type="SMART" id="SM00936"/>
    </source>
</evidence>
<evidence type="ECO:0000256" key="12">
    <source>
        <dbReference type="ARBA" id="ARBA00034000"/>
    </source>
</evidence>
<keyword evidence="10" id="KW-0573">Peptidoglycan synthesis</keyword>
<organism evidence="14">
    <name type="scientific">bioreactor metagenome</name>
    <dbReference type="NCBI Taxonomy" id="1076179"/>
    <lineage>
        <taxon>unclassified sequences</taxon>
        <taxon>metagenomes</taxon>
        <taxon>ecological metagenomes</taxon>
    </lineage>
</organism>
<dbReference type="Pfam" id="PF07943">
    <property type="entry name" value="PBP5_C"/>
    <property type="match status" value="1"/>
</dbReference>
<dbReference type="PANTHER" id="PTHR21581">
    <property type="entry name" value="D-ALANYL-D-ALANINE CARBOXYPEPTIDASE"/>
    <property type="match status" value="1"/>
</dbReference>
<evidence type="ECO:0000256" key="9">
    <source>
        <dbReference type="ARBA" id="ARBA00022960"/>
    </source>
</evidence>
<reference evidence="14" key="1">
    <citation type="submission" date="2019-08" db="EMBL/GenBank/DDBJ databases">
        <authorList>
            <person name="Kucharzyk K."/>
            <person name="Murdoch R.W."/>
            <person name="Higgins S."/>
            <person name="Loffler F."/>
        </authorList>
    </citation>
    <scope>NUCLEOTIDE SEQUENCE</scope>
</reference>
<dbReference type="EC" id="3.4.16.4" evidence="4"/>
<comment type="function">
    <text evidence="1">Removes C-terminal D-alanyl residues from sugar-peptide cell wall precursors.</text>
</comment>
<dbReference type="GO" id="GO:0009252">
    <property type="term" value="P:peptidoglycan biosynthetic process"/>
    <property type="evidence" value="ECO:0007669"/>
    <property type="project" value="UniProtKB-UniPathway"/>
</dbReference>
<gene>
    <name evidence="14" type="primary">dacB_7</name>
    <name evidence="14" type="ORF">SDC9_58446</name>
</gene>
<protein>
    <recommendedName>
        <fullName evidence="4">serine-type D-Ala-D-Ala carboxypeptidase</fullName>
        <ecNumber evidence="4">3.4.16.4</ecNumber>
    </recommendedName>
</protein>
<evidence type="ECO:0000256" key="1">
    <source>
        <dbReference type="ARBA" id="ARBA00003217"/>
    </source>
</evidence>
<dbReference type="InterPro" id="IPR037167">
    <property type="entry name" value="Peptidase_S11_C_sf"/>
</dbReference>
<proteinExistence type="inferred from homology"/>
<evidence type="ECO:0000256" key="3">
    <source>
        <dbReference type="ARBA" id="ARBA00007164"/>
    </source>
</evidence>
<dbReference type="PRINTS" id="PR00725">
    <property type="entry name" value="DADACBPTASE1"/>
</dbReference>
<keyword evidence="9" id="KW-0133">Cell shape</keyword>
<keyword evidence="7" id="KW-0732">Signal</keyword>
<evidence type="ECO:0000256" key="7">
    <source>
        <dbReference type="ARBA" id="ARBA00022729"/>
    </source>
</evidence>